<evidence type="ECO:0000313" key="3">
    <source>
        <dbReference type="EMBL" id="GMF15337.1"/>
    </source>
</evidence>
<comment type="caution">
    <text evidence="3">The sequence shown here is derived from an EMBL/GenBank/DDBJ whole genome shotgun (WGS) entry which is preliminary data.</text>
</comment>
<keyword evidence="4" id="KW-1185">Reference proteome</keyword>
<proteinExistence type="predicted"/>
<feature type="transmembrane region" description="Helical" evidence="2">
    <location>
        <begin position="139"/>
        <end position="162"/>
    </location>
</feature>
<feature type="compositionally biased region" description="Basic and acidic residues" evidence="1">
    <location>
        <begin position="23"/>
        <end position="35"/>
    </location>
</feature>
<keyword evidence="2" id="KW-0472">Membrane</keyword>
<dbReference type="EMBL" id="BSXW01000219">
    <property type="protein sequence ID" value="GMF15337.1"/>
    <property type="molecule type" value="Genomic_DNA"/>
</dbReference>
<keyword evidence="2" id="KW-0812">Transmembrane</keyword>
<dbReference type="AlphaFoldDB" id="A0A9W6TMP5"/>
<evidence type="ECO:0000256" key="1">
    <source>
        <dbReference type="SAM" id="MobiDB-lite"/>
    </source>
</evidence>
<evidence type="ECO:0000256" key="2">
    <source>
        <dbReference type="SAM" id="Phobius"/>
    </source>
</evidence>
<feature type="transmembrane region" description="Helical" evidence="2">
    <location>
        <begin position="241"/>
        <end position="259"/>
    </location>
</feature>
<sequence>MQKHDVNDEELTSVPPKPKLKQNKQEPLLHFKRAENPSSMSNDEAEVSIHSDRSELNHSKPISKRCHSLNEQLIVRSSRIAISTTPSLTLSRASTALNSQVHPVHCRKLSDTESNNHSPSRNFSKSESFRLAFFHKNFYSVYGNLGPITLLAFTLSAITMAYEVVVQITPNWTANFLMGTDKLDDGEFLVISKPSDAVVVISAFMFALFACLYVYLIVFMLSYNDASTIKRLAQPRGTDSLLIRIALKFLSIFTAMRFHGKTVPREAKPTLAAVAALNQAKKLKIYAVKMQRISLFDMFFSVFAPVIMLVYAYNSFDMDRANFATREETLTPGSFDRIARVFADPIEMELLKSSFANLQITEGRYIFVKCFLNIMGVYKWRKLIKHLILANHSRTTGKDVDRKNIVHMHSRLHFTLGAFVFISCCLGIASYTVLAIVTSTQNCKPFDHCAVYSYRWRWGQDLSCPCIVFIDRELSPLTFDEWINSPDVTEAVQALAPNGYLQTVQIINRALPELPEELRLCKNLKDL</sequence>
<reference evidence="3" key="1">
    <citation type="submission" date="2023-04" db="EMBL/GenBank/DDBJ databases">
        <title>Phytophthora lilii NBRC 32176.</title>
        <authorList>
            <person name="Ichikawa N."/>
            <person name="Sato H."/>
            <person name="Tonouchi N."/>
        </authorList>
    </citation>
    <scope>NUCLEOTIDE SEQUENCE</scope>
    <source>
        <strain evidence="3">NBRC 32176</strain>
    </source>
</reference>
<accession>A0A9W6TMP5</accession>
<dbReference type="Proteomes" id="UP001165083">
    <property type="component" value="Unassembled WGS sequence"/>
</dbReference>
<feature type="transmembrane region" description="Helical" evidence="2">
    <location>
        <begin position="293"/>
        <end position="313"/>
    </location>
</feature>
<name>A0A9W6TMP5_9STRA</name>
<feature type="transmembrane region" description="Helical" evidence="2">
    <location>
        <begin position="412"/>
        <end position="437"/>
    </location>
</feature>
<evidence type="ECO:0000313" key="4">
    <source>
        <dbReference type="Proteomes" id="UP001165083"/>
    </source>
</evidence>
<dbReference type="OrthoDB" id="268593at2759"/>
<feature type="compositionally biased region" description="Basic and acidic residues" evidence="1">
    <location>
        <begin position="47"/>
        <end position="58"/>
    </location>
</feature>
<feature type="transmembrane region" description="Helical" evidence="2">
    <location>
        <begin position="197"/>
        <end position="221"/>
    </location>
</feature>
<feature type="region of interest" description="Disordered" evidence="1">
    <location>
        <begin position="1"/>
        <end position="62"/>
    </location>
</feature>
<protein>
    <submittedName>
        <fullName evidence="3">Unnamed protein product</fullName>
    </submittedName>
</protein>
<gene>
    <name evidence="3" type="ORF">Plil01_000525000</name>
</gene>
<organism evidence="3 4">
    <name type="scientific">Phytophthora lilii</name>
    <dbReference type="NCBI Taxonomy" id="2077276"/>
    <lineage>
        <taxon>Eukaryota</taxon>
        <taxon>Sar</taxon>
        <taxon>Stramenopiles</taxon>
        <taxon>Oomycota</taxon>
        <taxon>Peronosporomycetes</taxon>
        <taxon>Peronosporales</taxon>
        <taxon>Peronosporaceae</taxon>
        <taxon>Phytophthora</taxon>
    </lineage>
</organism>
<keyword evidence="2" id="KW-1133">Transmembrane helix</keyword>